<dbReference type="GeneID" id="89980156"/>
<evidence type="ECO:0000256" key="5">
    <source>
        <dbReference type="ARBA" id="ARBA00023242"/>
    </source>
</evidence>
<dbReference type="PANTHER" id="PTHR31845:SF17">
    <property type="entry name" value="ZN(II)2CYS6 TRANSCRIPTION FACTOR (EUROFUNG)"/>
    <property type="match status" value="1"/>
</dbReference>
<dbReference type="GO" id="GO:0008270">
    <property type="term" value="F:zinc ion binding"/>
    <property type="evidence" value="ECO:0007669"/>
    <property type="project" value="InterPro"/>
</dbReference>
<dbReference type="GO" id="GO:0006351">
    <property type="term" value="P:DNA-templated transcription"/>
    <property type="evidence" value="ECO:0007669"/>
    <property type="project" value="InterPro"/>
</dbReference>
<keyword evidence="7" id="KW-1133">Transmembrane helix</keyword>
<proteinExistence type="predicted"/>
<sequence>MPEGSEKYSARQATTAAEPAPSGIRKVKACTTCRTQKLKCDMPGESVSASISQLQTAVGILLRTSNLPPLSAYSSSKPAVQIQQDDHSNVDDDNGEAVPIASSVDKTDGDIYSSPINSLYEVTKGKAHSIPLGTTVQRDYTKTDFIAQGLISLETAESFFQSFTSRLGWFCYGIMCPHQSLESLRGSSTVLTAAVCTVAALHDPEASSLFRVCQMEYRNLVASKMFATAHSADDVRALIIGAWWLGNISYTLHGHATRIATSLNYHLAYYEAIKGCTISRDKARLWYVLYVMDQHSSILYGRPAIISSKNEPCQEWERFIAAGGGGEPDIRVSSQVALYAVTTKLKDILDGLPRQLVPQHFLHQLRPYFHELDRWYMVWGNRMQINPYIGSFSTDGAILNYHFARLHLCSYIFRGMSVEAARNASQEVRDYATVAIDSATATVELVLGRNGLRDALVGMPLYFHGMIIFAAVFLLKAVDTHFLGMVNIDAVKNITLVENLGLAMRSHGAARQHLTYHVSRGLEKMVTDTRARLSEQTAKDHGRLATSAYQQQASDIHISLDTSPQLDMMDNLFTLDAFDIFQQPIECNDASLFAQKLDWEATGTFQRDIN</sequence>
<evidence type="ECO:0000256" key="7">
    <source>
        <dbReference type="SAM" id="Phobius"/>
    </source>
</evidence>
<evidence type="ECO:0000256" key="1">
    <source>
        <dbReference type="ARBA" id="ARBA00004123"/>
    </source>
</evidence>
<gene>
    <name evidence="9" type="ORF">LTR84_012008</name>
</gene>
<feature type="transmembrane region" description="Helical" evidence="7">
    <location>
        <begin position="455"/>
        <end position="475"/>
    </location>
</feature>
<evidence type="ECO:0000256" key="6">
    <source>
        <dbReference type="SAM" id="MobiDB-lite"/>
    </source>
</evidence>
<feature type="region of interest" description="Disordered" evidence="6">
    <location>
        <begin position="1"/>
        <end position="21"/>
    </location>
</feature>
<evidence type="ECO:0000256" key="2">
    <source>
        <dbReference type="ARBA" id="ARBA00023015"/>
    </source>
</evidence>
<evidence type="ECO:0000313" key="9">
    <source>
        <dbReference type="EMBL" id="KAK5042919.1"/>
    </source>
</evidence>
<dbReference type="SMART" id="SM00906">
    <property type="entry name" value="Fungal_trans"/>
    <property type="match status" value="1"/>
</dbReference>
<dbReference type="InterPro" id="IPR051089">
    <property type="entry name" value="prtT"/>
</dbReference>
<dbReference type="EMBL" id="JAVRRD010000068">
    <property type="protein sequence ID" value="KAK5042919.1"/>
    <property type="molecule type" value="Genomic_DNA"/>
</dbReference>
<dbReference type="PANTHER" id="PTHR31845">
    <property type="entry name" value="FINGER DOMAIN PROTEIN, PUTATIVE-RELATED"/>
    <property type="match status" value="1"/>
</dbReference>
<dbReference type="CDD" id="cd12148">
    <property type="entry name" value="fungal_TF_MHR"/>
    <property type="match status" value="1"/>
</dbReference>
<dbReference type="GO" id="GO:0005634">
    <property type="term" value="C:nucleus"/>
    <property type="evidence" value="ECO:0007669"/>
    <property type="project" value="UniProtKB-SubCell"/>
</dbReference>
<dbReference type="InterPro" id="IPR007219">
    <property type="entry name" value="XnlR_reg_dom"/>
</dbReference>
<feature type="domain" description="Xylanolytic transcriptional activator regulatory" evidence="8">
    <location>
        <begin position="249"/>
        <end position="318"/>
    </location>
</feature>
<protein>
    <recommendedName>
        <fullName evidence="8">Xylanolytic transcriptional activator regulatory domain-containing protein</fullName>
    </recommendedName>
</protein>
<evidence type="ECO:0000313" key="10">
    <source>
        <dbReference type="Proteomes" id="UP001358417"/>
    </source>
</evidence>
<dbReference type="CDD" id="cd00067">
    <property type="entry name" value="GAL4"/>
    <property type="match status" value="1"/>
</dbReference>
<dbReference type="RefSeq" id="XP_064699810.1">
    <property type="nucleotide sequence ID" value="XM_064855534.1"/>
</dbReference>
<dbReference type="InterPro" id="IPR001138">
    <property type="entry name" value="Zn2Cys6_DnaBD"/>
</dbReference>
<keyword evidence="4" id="KW-0804">Transcription</keyword>
<comment type="caution">
    <text evidence="9">The sequence shown here is derived from an EMBL/GenBank/DDBJ whole genome shotgun (WGS) entry which is preliminary data.</text>
</comment>
<dbReference type="AlphaFoldDB" id="A0AAV9MRX2"/>
<keyword evidence="3" id="KW-0238">DNA-binding</keyword>
<keyword evidence="7" id="KW-0812">Transmembrane</keyword>
<comment type="subcellular location">
    <subcellularLocation>
        <location evidence="1">Nucleus</location>
    </subcellularLocation>
</comment>
<keyword evidence="7" id="KW-0472">Membrane</keyword>
<dbReference type="GO" id="GO:0000976">
    <property type="term" value="F:transcription cis-regulatory region binding"/>
    <property type="evidence" value="ECO:0007669"/>
    <property type="project" value="TreeGrafter"/>
</dbReference>
<dbReference type="GO" id="GO:0000981">
    <property type="term" value="F:DNA-binding transcription factor activity, RNA polymerase II-specific"/>
    <property type="evidence" value="ECO:0007669"/>
    <property type="project" value="InterPro"/>
</dbReference>
<evidence type="ECO:0000256" key="3">
    <source>
        <dbReference type="ARBA" id="ARBA00023125"/>
    </source>
</evidence>
<organism evidence="9 10">
    <name type="scientific">Exophiala bonariae</name>
    <dbReference type="NCBI Taxonomy" id="1690606"/>
    <lineage>
        <taxon>Eukaryota</taxon>
        <taxon>Fungi</taxon>
        <taxon>Dikarya</taxon>
        <taxon>Ascomycota</taxon>
        <taxon>Pezizomycotina</taxon>
        <taxon>Eurotiomycetes</taxon>
        <taxon>Chaetothyriomycetidae</taxon>
        <taxon>Chaetothyriales</taxon>
        <taxon>Herpotrichiellaceae</taxon>
        <taxon>Exophiala</taxon>
    </lineage>
</organism>
<reference evidence="9 10" key="1">
    <citation type="submission" date="2023-08" db="EMBL/GenBank/DDBJ databases">
        <title>Black Yeasts Isolated from many extreme environments.</title>
        <authorList>
            <person name="Coleine C."/>
            <person name="Stajich J.E."/>
            <person name="Selbmann L."/>
        </authorList>
    </citation>
    <scope>NUCLEOTIDE SEQUENCE [LARGE SCALE GENOMIC DNA]</scope>
    <source>
        <strain evidence="9 10">CCFEE 5792</strain>
    </source>
</reference>
<name>A0AAV9MRX2_9EURO</name>
<keyword evidence="10" id="KW-1185">Reference proteome</keyword>
<dbReference type="Proteomes" id="UP001358417">
    <property type="component" value="Unassembled WGS sequence"/>
</dbReference>
<evidence type="ECO:0000259" key="8">
    <source>
        <dbReference type="SMART" id="SM00906"/>
    </source>
</evidence>
<accession>A0AAV9MRX2</accession>
<keyword evidence="5" id="KW-0539">Nucleus</keyword>
<keyword evidence="2" id="KW-0805">Transcription regulation</keyword>
<evidence type="ECO:0000256" key="4">
    <source>
        <dbReference type="ARBA" id="ARBA00023163"/>
    </source>
</evidence>